<keyword evidence="3" id="KW-0407">Ion channel</keyword>
<dbReference type="SUPFAM" id="SSF81324">
    <property type="entry name" value="Voltage-gated potassium channels"/>
    <property type="match status" value="1"/>
</dbReference>
<protein>
    <submittedName>
        <fullName evidence="3">Two pore domain potassium channel family protein</fullName>
    </submittedName>
</protein>
<feature type="transmembrane region" description="Helical" evidence="1">
    <location>
        <begin position="79"/>
        <end position="100"/>
    </location>
</feature>
<keyword evidence="1" id="KW-0812">Transmembrane</keyword>
<keyword evidence="4" id="KW-1185">Reference proteome</keyword>
<dbReference type="Pfam" id="PF07885">
    <property type="entry name" value="Ion_trans_2"/>
    <property type="match status" value="1"/>
</dbReference>
<evidence type="ECO:0000259" key="2">
    <source>
        <dbReference type="Pfam" id="PF07885"/>
    </source>
</evidence>
<comment type="caution">
    <text evidence="3">The sequence shown here is derived from an EMBL/GenBank/DDBJ whole genome shotgun (WGS) entry which is preliminary data.</text>
</comment>
<sequence length="178" mass="19242">MSDLSTRRRWTLISLGLLRAGGIAILLVALYYLLPLDRPSPSSLTVGLLVGLLVLVATMYWEVRAIVRARFPGIRATQALATTVPLFLLVFAATYFMIAFHDPATFSEPLSRSDALYFTITTFATVGFGDIAPRSEAVRLLVAVQVLLDLVVLGLGIQVIVGAVKKSRVREVPGVDAA</sequence>
<feature type="transmembrane region" description="Helical" evidence="1">
    <location>
        <begin position="12"/>
        <end position="34"/>
    </location>
</feature>
<name>A0ABR8RTS0_9CELL</name>
<dbReference type="InterPro" id="IPR013099">
    <property type="entry name" value="K_chnl_dom"/>
</dbReference>
<gene>
    <name evidence="3" type="ORF">H9652_12050</name>
</gene>
<feature type="transmembrane region" description="Helical" evidence="1">
    <location>
        <begin position="46"/>
        <end position="67"/>
    </location>
</feature>
<feature type="transmembrane region" description="Helical" evidence="1">
    <location>
        <begin position="140"/>
        <end position="164"/>
    </location>
</feature>
<dbReference type="Gene3D" id="1.10.287.70">
    <property type="match status" value="1"/>
</dbReference>
<feature type="transmembrane region" description="Helical" evidence="1">
    <location>
        <begin position="115"/>
        <end position="133"/>
    </location>
</feature>
<dbReference type="Proteomes" id="UP000641803">
    <property type="component" value="Unassembled WGS sequence"/>
</dbReference>
<organism evidence="3 4">
    <name type="scientific">Oerskovia rustica</name>
    <dbReference type="NCBI Taxonomy" id="2762237"/>
    <lineage>
        <taxon>Bacteria</taxon>
        <taxon>Bacillati</taxon>
        <taxon>Actinomycetota</taxon>
        <taxon>Actinomycetes</taxon>
        <taxon>Micrococcales</taxon>
        <taxon>Cellulomonadaceae</taxon>
        <taxon>Oerskovia</taxon>
    </lineage>
</organism>
<keyword evidence="3" id="KW-0406">Ion transport</keyword>
<dbReference type="GO" id="GO:0034220">
    <property type="term" value="P:monoatomic ion transmembrane transport"/>
    <property type="evidence" value="ECO:0007669"/>
    <property type="project" value="UniProtKB-KW"/>
</dbReference>
<evidence type="ECO:0000313" key="4">
    <source>
        <dbReference type="Proteomes" id="UP000641803"/>
    </source>
</evidence>
<reference evidence="3 4" key="1">
    <citation type="submission" date="2020-08" db="EMBL/GenBank/DDBJ databases">
        <title>A Genomic Blueprint of the Chicken Gut Microbiome.</title>
        <authorList>
            <person name="Gilroy R."/>
            <person name="Ravi A."/>
            <person name="Getino M."/>
            <person name="Pursley I."/>
            <person name="Horton D.L."/>
            <person name="Alikhan N.-F."/>
            <person name="Baker D."/>
            <person name="Gharbi K."/>
            <person name="Hall N."/>
            <person name="Watson M."/>
            <person name="Adriaenssens E.M."/>
            <person name="Foster-Nyarko E."/>
            <person name="Jarju S."/>
            <person name="Secka A."/>
            <person name="Antonio M."/>
            <person name="Oren A."/>
            <person name="Chaudhuri R."/>
            <person name="La Ragione R.M."/>
            <person name="Hildebrand F."/>
            <person name="Pallen M.J."/>
        </authorList>
    </citation>
    <scope>NUCLEOTIDE SEQUENCE [LARGE SCALE GENOMIC DNA]</scope>
    <source>
        <strain evidence="3 4">Sa4CUA1</strain>
    </source>
</reference>
<accession>A0ABR8RTS0</accession>
<evidence type="ECO:0000313" key="3">
    <source>
        <dbReference type="EMBL" id="MBD7951134.1"/>
    </source>
</evidence>
<keyword evidence="1" id="KW-0472">Membrane</keyword>
<proteinExistence type="predicted"/>
<evidence type="ECO:0000256" key="1">
    <source>
        <dbReference type="SAM" id="Phobius"/>
    </source>
</evidence>
<keyword evidence="3" id="KW-0813">Transport</keyword>
<dbReference type="EMBL" id="JACSQQ010000019">
    <property type="protein sequence ID" value="MBD7951134.1"/>
    <property type="molecule type" value="Genomic_DNA"/>
</dbReference>
<feature type="domain" description="Potassium channel" evidence="2">
    <location>
        <begin position="86"/>
        <end position="163"/>
    </location>
</feature>
<keyword evidence="1" id="KW-1133">Transmembrane helix</keyword>